<dbReference type="InterPro" id="IPR019888">
    <property type="entry name" value="Tscrpt_reg_AsnC-like"/>
</dbReference>
<evidence type="ECO:0000256" key="2">
    <source>
        <dbReference type="ARBA" id="ARBA00023125"/>
    </source>
</evidence>
<evidence type="ECO:0000313" key="6">
    <source>
        <dbReference type="EMBL" id="MCF2533564.1"/>
    </source>
</evidence>
<dbReference type="SUPFAM" id="SSF46785">
    <property type="entry name" value="Winged helix' DNA-binding domain"/>
    <property type="match status" value="1"/>
</dbReference>
<dbReference type="EMBL" id="JAKFHA010000052">
    <property type="protein sequence ID" value="MCF2533564.1"/>
    <property type="molecule type" value="Genomic_DNA"/>
</dbReference>
<organism evidence="6 7">
    <name type="scientific">Yinghuangia soli</name>
    <dbReference type="NCBI Taxonomy" id="2908204"/>
    <lineage>
        <taxon>Bacteria</taxon>
        <taxon>Bacillati</taxon>
        <taxon>Actinomycetota</taxon>
        <taxon>Actinomycetes</taxon>
        <taxon>Kitasatosporales</taxon>
        <taxon>Streptomycetaceae</taxon>
        <taxon>Yinghuangia</taxon>
    </lineage>
</organism>
<keyword evidence="2" id="KW-0238">DNA-binding</keyword>
<evidence type="ECO:0000259" key="4">
    <source>
        <dbReference type="PROSITE" id="PS50956"/>
    </source>
</evidence>
<evidence type="ECO:0000256" key="1">
    <source>
        <dbReference type="ARBA" id="ARBA00023015"/>
    </source>
</evidence>
<dbReference type="InterPro" id="IPR000485">
    <property type="entry name" value="AsnC-type_HTH_dom"/>
</dbReference>
<dbReference type="EMBL" id="JAKFHA010000008">
    <property type="protein sequence ID" value="MCF2528904.1"/>
    <property type="molecule type" value="Genomic_DNA"/>
</dbReference>
<dbReference type="PANTHER" id="PTHR43413:SF6">
    <property type="entry name" value="REGULATORY PROTEIN ASNC"/>
    <property type="match status" value="1"/>
</dbReference>
<keyword evidence="7" id="KW-1185">Reference proteome</keyword>
<dbReference type="Gene3D" id="1.10.10.10">
    <property type="entry name" value="Winged helix-like DNA-binding domain superfamily/Winged helix DNA-binding domain"/>
    <property type="match status" value="1"/>
</dbReference>
<evidence type="ECO:0000256" key="3">
    <source>
        <dbReference type="ARBA" id="ARBA00023163"/>
    </source>
</evidence>
<dbReference type="Pfam" id="PF13404">
    <property type="entry name" value="HTH_AsnC-type"/>
    <property type="match status" value="1"/>
</dbReference>
<gene>
    <name evidence="5" type="ORF">LZ495_16995</name>
    <name evidence="6" type="ORF">LZ495_40985</name>
</gene>
<dbReference type="InterPro" id="IPR011008">
    <property type="entry name" value="Dimeric_a/b-barrel"/>
</dbReference>
<dbReference type="Gene3D" id="3.30.70.920">
    <property type="match status" value="1"/>
</dbReference>
<dbReference type="RefSeq" id="WP_235053065.1">
    <property type="nucleotide sequence ID" value="NZ_JAKFHA010000008.1"/>
</dbReference>
<accession>A0AA41U965</accession>
<dbReference type="InterPro" id="IPR011991">
    <property type="entry name" value="ArsR-like_HTH"/>
</dbReference>
<dbReference type="SMART" id="SM00344">
    <property type="entry name" value="HTH_ASNC"/>
    <property type="match status" value="1"/>
</dbReference>
<dbReference type="SUPFAM" id="SSF54909">
    <property type="entry name" value="Dimeric alpha+beta barrel"/>
    <property type="match status" value="1"/>
</dbReference>
<dbReference type="InterPro" id="IPR036388">
    <property type="entry name" value="WH-like_DNA-bd_sf"/>
</dbReference>
<dbReference type="CDD" id="cd00090">
    <property type="entry name" value="HTH_ARSR"/>
    <property type="match status" value="1"/>
</dbReference>
<sequence>MDDQHPATPGASALRSARVAAGPLDDIDRRIIAALQADGRRAYSQIAEDLGIPASSVRYRVQRLEETGVLQIVGIANPLTIGFDRLAMIGMRVRPGTAHQVCCELRELPETSYVVMTAGQYDVMVEVICRDTSHFTDLLNRRLHLIDGVVSTDSFFVLEVHKLAYGWGVGGVETGLLDTPGAHGNGALDQRPAR</sequence>
<comment type="caution">
    <text evidence="6">The sequence shown here is derived from an EMBL/GenBank/DDBJ whole genome shotgun (WGS) entry which is preliminary data.</text>
</comment>
<dbReference type="PRINTS" id="PR00033">
    <property type="entry name" value="HTHASNC"/>
</dbReference>
<keyword evidence="1" id="KW-0805">Transcription regulation</keyword>
<dbReference type="PANTHER" id="PTHR43413">
    <property type="entry name" value="TRANSCRIPTIONAL REGULATOR, ASNC FAMILY"/>
    <property type="match status" value="1"/>
</dbReference>
<evidence type="ECO:0000313" key="7">
    <source>
        <dbReference type="Proteomes" id="UP001165378"/>
    </source>
</evidence>
<dbReference type="InterPro" id="IPR050684">
    <property type="entry name" value="HTH-Siroheme_Decarb"/>
</dbReference>
<feature type="domain" description="HTH asnC-type" evidence="4">
    <location>
        <begin position="24"/>
        <end position="84"/>
    </location>
</feature>
<evidence type="ECO:0000313" key="5">
    <source>
        <dbReference type="EMBL" id="MCF2528904.1"/>
    </source>
</evidence>
<dbReference type="Pfam" id="PF01037">
    <property type="entry name" value="AsnC_trans_reg"/>
    <property type="match status" value="1"/>
</dbReference>
<protein>
    <submittedName>
        <fullName evidence="6">Lrp/AsnC family transcriptional regulator</fullName>
    </submittedName>
</protein>
<dbReference type="AlphaFoldDB" id="A0AA41U965"/>
<dbReference type="InterPro" id="IPR036390">
    <property type="entry name" value="WH_DNA-bd_sf"/>
</dbReference>
<name>A0AA41U965_9ACTN</name>
<keyword evidence="3" id="KW-0804">Transcription</keyword>
<dbReference type="PROSITE" id="PS50956">
    <property type="entry name" value="HTH_ASNC_2"/>
    <property type="match status" value="1"/>
</dbReference>
<dbReference type="Proteomes" id="UP001165378">
    <property type="component" value="Unassembled WGS sequence"/>
</dbReference>
<reference evidence="6" key="1">
    <citation type="submission" date="2022-01" db="EMBL/GenBank/DDBJ databases">
        <title>Genome-Based Taxonomic Classification of the Phylum Actinobacteria.</title>
        <authorList>
            <person name="Gao Y."/>
        </authorList>
    </citation>
    <scope>NUCLEOTIDE SEQUENCE</scope>
    <source>
        <strain evidence="6">KLBMP 8922</strain>
    </source>
</reference>
<dbReference type="GO" id="GO:0043565">
    <property type="term" value="F:sequence-specific DNA binding"/>
    <property type="evidence" value="ECO:0007669"/>
    <property type="project" value="InterPro"/>
</dbReference>
<dbReference type="InterPro" id="IPR019887">
    <property type="entry name" value="Tscrpt_reg_AsnC/Lrp_C"/>
</dbReference>
<proteinExistence type="predicted"/>